<protein>
    <submittedName>
        <fullName evidence="1">Uncharacterized protein</fullName>
    </submittedName>
</protein>
<dbReference type="VEuPathDB" id="FungiDB:KRP23_12607"/>
<dbReference type="EMBL" id="DS566098">
    <property type="status" value="NOT_ANNOTATED_CDS"/>
    <property type="molecule type" value="Genomic_DNA"/>
</dbReference>
<dbReference type="VEuPathDB" id="FungiDB:KRP22_12914"/>
<evidence type="ECO:0000313" key="1">
    <source>
        <dbReference type="EnsemblProtists" id="Phyra83997"/>
    </source>
</evidence>
<dbReference type="eggNOG" id="ENOG502SUVI">
    <property type="taxonomic scope" value="Eukaryota"/>
</dbReference>
<name>H3H195_PHYRM</name>
<dbReference type="InParanoid" id="H3H195"/>
<dbReference type="AlphaFoldDB" id="H3H195"/>
<dbReference type="HOGENOM" id="CLU_2241931_0_0_1"/>
<reference evidence="2" key="1">
    <citation type="journal article" date="2006" name="Science">
        <title>Phytophthora genome sequences uncover evolutionary origins and mechanisms of pathogenesis.</title>
        <authorList>
            <person name="Tyler B.M."/>
            <person name="Tripathy S."/>
            <person name="Zhang X."/>
            <person name="Dehal P."/>
            <person name="Jiang R.H."/>
            <person name="Aerts A."/>
            <person name="Arredondo F.D."/>
            <person name="Baxter L."/>
            <person name="Bensasson D."/>
            <person name="Beynon J.L."/>
            <person name="Chapman J."/>
            <person name="Damasceno C.M."/>
            <person name="Dorrance A.E."/>
            <person name="Dou D."/>
            <person name="Dickerman A.W."/>
            <person name="Dubchak I.L."/>
            <person name="Garbelotto M."/>
            <person name="Gijzen M."/>
            <person name="Gordon S.G."/>
            <person name="Govers F."/>
            <person name="Grunwald N.J."/>
            <person name="Huang W."/>
            <person name="Ivors K.L."/>
            <person name="Jones R.W."/>
            <person name="Kamoun S."/>
            <person name="Krampis K."/>
            <person name="Lamour K.H."/>
            <person name="Lee M.K."/>
            <person name="McDonald W.H."/>
            <person name="Medina M."/>
            <person name="Meijer H.J."/>
            <person name="Nordberg E.K."/>
            <person name="Maclean D.J."/>
            <person name="Ospina-Giraldo M.D."/>
            <person name="Morris P.F."/>
            <person name="Phuntumart V."/>
            <person name="Putnam N.H."/>
            <person name="Rash S."/>
            <person name="Rose J.K."/>
            <person name="Sakihama Y."/>
            <person name="Salamov A.A."/>
            <person name="Savidor A."/>
            <person name="Scheuring C.F."/>
            <person name="Smith B.M."/>
            <person name="Sobral B.W."/>
            <person name="Terry A."/>
            <person name="Torto-Alalibo T.A."/>
            <person name="Win J."/>
            <person name="Xu Z."/>
            <person name="Zhang H."/>
            <person name="Grigoriev I.V."/>
            <person name="Rokhsar D.S."/>
            <person name="Boore J.L."/>
        </authorList>
    </citation>
    <scope>NUCLEOTIDE SEQUENCE [LARGE SCALE GENOMIC DNA]</scope>
    <source>
        <strain evidence="2">Pr102</strain>
    </source>
</reference>
<dbReference type="STRING" id="164328.H3H195"/>
<reference evidence="1" key="2">
    <citation type="submission" date="2015-06" db="UniProtKB">
        <authorList>
            <consortium name="EnsemblProtists"/>
        </authorList>
    </citation>
    <scope>IDENTIFICATION</scope>
    <source>
        <strain evidence="1">Pr102</strain>
    </source>
</reference>
<keyword evidence="2" id="KW-1185">Reference proteome</keyword>
<dbReference type="OMA" id="RYHATEY"/>
<accession>H3H195</accession>
<sequence length="105" mass="12397">MADDAGRVTYELLRCHGDPDNAQTHKEMLRALSSVRVDRQSAEVLQRLHATEFALLRGEHKDIQVSKRRRELRDKWRLKQSDAATLEDVQRRYPKLFEGVRNLYH</sequence>
<dbReference type="EnsemblProtists" id="Phyra83997">
    <property type="protein sequence ID" value="Phyra83997"/>
    <property type="gene ID" value="Phyra83997"/>
</dbReference>
<dbReference type="Proteomes" id="UP000005238">
    <property type="component" value="Unassembled WGS sequence"/>
</dbReference>
<evidence type="ECO:0000313" key="2">
    <source>
        <dbReference type="Proteomes" id="UP000005238"/>
    </source>
</evidence>
<organism evidence="1 2">
    <name type="scientific">Phytophthora ramorum</name>
    <name type="common">Sudden oak death agent</name>
    <dbReference type="NCBI Taxonomy" id="164328"/>
    <lineage>
        <taxon>Eukaryota</taxon>
        <taxon>Sar</taxon>
        <taxon>Stramenopiles</taxon>
        <taxon>Oomycota</taxon>
        <taxon>Peronosporomycetes</taxon>
        <taxon>Peronosporales</taxon>
        <taxon>Peronosporaceae</taxon>
        <taxon>Phytophthora</taxon>
    </lineage>
</organism>
<proteinExistence type="predicted"/>